<dbReference type="PROSITE" id="PS50280">
    <property type="entry name" value="SET"/>
    <property type="match status" value="1"/>
</dbReference>
<dbReference type="Gene3D" id="2.170.270.10">
    <property type="entry name" value="SET domain"/>
    <property type="match status" value="1"/>
</dbReference>
<sequence>MESTGLASPASANVCADSTDGGLSQRWVPSIYRPGAGPPIDLLASSRSHLSVVREALQSLDSYNERIARQPYDFNAWSRRGNCMMILGFPELAVADAYKAKVLEKRAPGNDQERAHIYNLLEAALQACHCQWDAAEILDESAIDADPRRQEETRKRLAKLRELLKRKEEAAIPLGGTSFELRDRIRDGGVLAVEYPWTIERHLRRAPELVKLVNQELRGGETEATCYLGQSSLAKDSNEDMLGMFAAREVQAGECILTDRTATGICSTPSSDSCCNCYARLPENPTQAECCAESYCSAACLNLAMNTYHKVICGKDFTWLQKPAKGLTHNASPLRSLLMLRLLATCVQSGIDHSPLDHPLIARLKPLANKEHLDVFTLNESVIVPIKILEQLGVDIFTNRNFDTDILHSIWTRLANNKAGSPDPRLGFVDEITPHLPLFNHSCEPNVEWRRENGSTTVSFFAIKPIAKGEELFCSYLNVQRIPMEQRQEMLWPWFEGSCLCSRCEKEGNSLRI</sequence>
<dbReference type="OMA" id="NNKHGQT"/>
<reference evidence="3" key="3">
    <citation type="journal article" date="2019" name="J. ISSAAS">
        <title>Genomics, evolutionary history and diagnostics of the Alternaria alternata species group including apple and Asian pear pathotypes.</title>
        <authorList>
            <person name="Armitage A.D."/>
            <person name="Cockerton H.M."/>
            <person name="Sreenivasaprasad S."/>
            <person name="Woodhall J."/>
            <person name="Lane C."/>
            <person name="Harrison R.J."/>
            <person name="Clarkson J.P."/>
        </authorList>
    </citation>
    <scope>NUCLEOTIDE SEQUENCE</scope>
    <source>
        <strain evidence="3">FERA 1177</strain>
    </source>
</reference>
<gene>
    <name evidence="3" type="ORF">AA0117_g1440</name>
    <name evidence="2" type="ORF">CC77DRAFT_1017104</name>
</gene>
<dbReference type="Gene3D" id="6.10.140.2220">
    <property type="match status" value="1"/>
</dbReference>
<dbReference type="PANTHER" id="PTHR12197">
    <property type="entry name" value="HISTONE-LYSINE N-METHYLTRANSFERASE SMYD"/>
    <property type="match status" value="1"/>
</dbReference>
<dbReference type="VEuPathDB" id="FungiDB:CC77DRAFT_1017104"/>
<dbReference type="GO" id="GO:0005634">
    <property type="term" value="C:nucleus"/>
    <property type="evidence" value="ECO:0007669"/>
    <property type="project" value="TreeGrafter"/>
</dbReference>
<evidence type="ECO:0000313" key="2">
    <source>
        <dbReference type="EMBL" id="OAG24759.1"/>
    </source>
</evidence>
<dbReference type="InterPro" id="IPR046341">
    <property type="entry name" value="SET_dom_sf"/>
</dbReference>
<dbReference type="SUPFAM" id="SSF82199">
    <property type="entry name" value="SET domain"/>
    <property type="match status" value="1"/>
</dbReference>
<feature type="domain" description="SET" evidence="1">
    <location>
        <begin position="224"/>
        <end position="477"/>
    </location>
</feature>
<dbReference type="PANTHER" id="PTHR12197:SF251">
    <property type="entry name" value="EG:BACR7C10.4 PROTEIN"/>
    <property type="match status" value="1"/>
</dbReference>
<dbReference type="EMBL" id="KV441471">
    <property type="protein sequence ID" value="OAG24759.1"/>
    <property type="molecule type" value="Genomic_DNA"/>
</dbReference>
<dbReference type="Pfam" id="PF00856">
    <property type="entry name" value="SET"/>
    <property type="match status" value="1"/>
</dbReference>
<dbReference type="RefSeq" id="XP_018390180.1">
    <property type="nucleotide sequence ID" value="XM_018524337.1"/>
</dbReference>
<organism evidence="2 4">
    <name type="scientific">Alternaria alternata</name>
    <name type="common">Alternaria rot fungus</name>
    <name type="synonym">Torula alternata</name>
    <dbReference type="NCBI Taxonomy" id="5599"/>
    <lineage>
        <taxon>Eukaryota</taxon>
        <taxon>Fungi</taxon>
        <taxon>Dikarya</taxon>
        <taxon>Ascomycota</taxon>
        <taxon>Pezizomycotina</taxon>
        <taxon>Dothideomycetes</taxon>
        <taxon>Pleosporomycetidae</taxon>
        <taxon>Pleosporales</taxon>
        <taxon>Pleosporineae</taxon>
        <taxon>Pleosporaceae</taxon>
        <taxon>Alternaria</taxon>
        <taxon>Alternaria sect. Alternaria</taxon>
        <taxon>Alternaria alternata complex</taxon>
    </lineage>
</organism>
<dbReference type="SUPFAM" id="SSF48452">
    <property type="entry name" value="TPR-like"/>
    <property type="match status" value="1"/>
</dbReference>
<evidence type="ECO:0000313" key="5">
    <source>
        <dbReference type="Proteomes" id="UP000291422"/>
    </source>
</evidence>
<dbReference type="GeneID" id="29109931"/>
<dbReference type="InterPro" id="IPR050869">
    <property type="entry name" value="H3K4_H4K5_MeTrfase"/>
</dbReference>
<keyword evidence="4" id="KW-1185">Reference proteome</keyword>
<reference evidence="2 4" key="1">
    <citation type="submission" date="2016-05" db="EMBL/GenBank/DDBJ databases">
        <title>Comparative analysis of secretome profiles of manganese(II)-oxidizing ascomycete fungi.</title>
        <authorList>
            <consortium name="DOE Joint Genome Institute"/>
            <person name="Zeiner C.A."/>
            <person name="Purvine S.O."/>
            <person name="Zink E.M."/>
            <person name="Wu S."/>
            <person name="Pasa-Tolic L."/>
            <person name="Chaput D.L."/>
            <person name="Haridas S."/>
            <person name="Grigoriev I.V."/>
            <person name="Santelli C.M."/>
            <person name="Hansel C.M."/>
        </authorList>
    </citation>
    <scope>NUCLEOTIDE SEQUENCE [LARGE SCALE GENOMIC DNA]</scope>
    <source>
        <strain evidence="2 4">SRC1lrK2f</strain>
    </source>
</reference>
<name>A0A177E177_ALTAL</name>
<dbReference type="Gene3D" id="1.10.220.160">
    <property type="match status" value="1"/>
</dbReference>
<dbReference type="CDD" id="cd20071">
    <property type="entry name" value="SET_SMYD"/>
    <property type="match status" value="1"/>
</dbReference>
<protein>
    <recommendedName>
        <fullName evidence="1">SET domain-containing protein</fullName>
    </recommendedName>
</protein>
<dbReference type="InterPro" id="IPR011990">
    <property type="entry name" value="TPR-like_helical_dom_sf"/>
</dbReference>
<dbReference type="InterPro" id="IPR001214">
    <property type="entry name" value="SET_dom"/>
</dbReference>
<dbReference type="STRING" id="5599.A0A177E177"/>
<dbReference type="Proteomes" id="UP000291422">
    <property type="component" value="Unassembled WGS sequence"/>
</dbReference>
<dbReference type="AlphaFoldDB" id="A0A177E177"/>
<evidence type="ECO:0000259" key="1">
    <source>
        <dbReference type="PROSITE" id="PS50280"/>
    </source>
</evidence>
<evidence type="ECO:0000313" key="4">
    <source>
        <dbReference type="Proteomes" id="UP000077248"/>
    </source>
</evidence>
<proteinExistence type="predicted"/>
<accession>A0A177E177</accession>
<reference evidence="5" key="2">
    <citation type="journal article" date="2019" name="bioRxiv">
        <title>Genomics, evolutionary history and diagnostics of the Alternaria alternata species group including apple and Asian pear pathotypes.</title>
        <authorList>
            <person name="Armitage A.D."/>
            <person name="Cockerton H.M."/>
            <person name="Sreenivasaprasad S."/>
            <person name="Woodhall J.W."/>
            <person name="Lane C.R."/>
            <person name="Harrison R.J."/>
            <person name="Clarkson J.P."/>
        </authorList>
    </citation>
    <scope>NUCLEOTIDE SEQUENCE [LARGE SCALE GENOMIC DNA]</scope>
    <source>
        <strain evidence="5">FERA 1177</strain>
    </source>
</reference>
<dbReference type="Proteomes" id="UP000077248">
    <property type="component" value="Unassembled WGS sequence"/>
</dbReference>
<dbReference type="KEGG" id="aalt:CC77DRAFT_1017104"/>
<evidence type="ECO:0000313" key="3">
    <source>
        <dbReference type="EMBL" id="RYN84031.1"/>
    </source>
</evidence>
<dbReference type="Gene3D" id="1.25.40.10">
    <property type="entry name" value="Tetratricopeptide repeat domain"/>
    <property type="match status" value="1"/>
</dbReference>
<dbReference type="EMBL" id="PDXD01000001">
    <property type="protein sequence ID" value="RYN84031.1"/>
    <property type="molecule type" value="Genomic_DNA"/>
</dbReference>